<feature type="domain" description="AMP-binding enzyme C-terminal" evidence="3">
    <location>
        <begin position="475"/>
        <end position="549"/>
    </location>
</feature>
<dbReference type="PANTHER" id="PTHR43767">
    <property type="entry name" value="LONG-CHAIN-FATTY-ACID--COA LIGASE"/>
    <property type="match status" value="1"/>
</dbReference>
<protein>
    <submittedName>
        <fullName evidence="4">AMP-dependent synthetase</fullName>
    </submittedName>
</protein>
<gene>
    <name evidence="4" type="ORF">GQ61_01400</name>
</gene>
<dbReference type="Gene3D" id="3.40.50.980">
    <property type="match status" value="2"/>
</dbReference>
<evidence type="ECO:0000313" key="5">
    <source>
        <dbReference type="Proteomes" id="UP000237351"/>
    </source>
</evidence>
<name>A0A1W6N366_9PROT</name>
<dbReference type="Pfam" id="PF13193">
    <property type="entry name" value="AMP-binding_C"/>
    <property type="match status" value="1"/>
</dbReference>
<evidence type="ECO:0000256" key="1">
    <source>
        <dbReference type="SAM" id="Phobius"/>
    </source>
</evidence>
<evidence type="ECO:0000313" key="4">
    <source>
        <dbReference type="EMBL" id="ARN84216.1"/>
    </source>
</evidence>
<dbReference type="AlphaFoldDB" id="A0A1W6N366"/>
<dbReference type="STRING" id="1414854.GQ61_01400"/>
<evidence type="ECO:0000259" key="3">
    <source>
        <dbReference type="Pfam" id="PF13193"/>
    </source>
</evidence>
<dbReference type="KEGG" id="naf:GQ61_01400"/>
<evidence type="ECO:0000259" key="2">
    <source>
        <dbReference type="Pfam" id="PF00501"/>
    </source>
</evidence>
<dbReference type="InterPro" id="IPR045851">
    <property type="entry name" value="AMP-bd_C_sf"/>
</dbReference>
<keyword evidence="1" id="KW-0812">Transmembrane</keyword>
<dbReference type="InterPro" id="IPR025110">
    <property type="entry name" value="AMP-bd_C"/>
</dbReference>
<keyword evidence="5" id="KW-1185">Reference proteome</keyword>
<organism evidence="4 5">
    <name type="scientific">Candidatus Nucleicultrix amoebiphila FS5</name>
    <dbReference type="NCBI Taxonomy" id="1414854"/>
    <lineage>
        <taxon>Bacteria</taxon>
        <taxon>Pseudomonadati</taxon>
        <taxon>Pseudomonadota</taxon>
        <taxon>Alphaproteobacteria</taxon>
        <taxon>Holosporales</taxon>
        <taxon>Candidatus Nucleicultricaceae</taxon>
        <taxon>Candidatus Nucleicultrix</taxon>
    </lineage>
</organism>
<accession>A0A1W6N366</accession>
<dbReference type="Gene3D" id="3.30.300.30">
    <property type="match status" value="1"/>
</dbReference>
<dbReference type="EMBL" id="CP008743">
    <property type="protein sequence ID" value="ARN84216.1"/>
    <property type="molecule type" value="Genomic_DNA"/>
</dbReference>
<dbReference type="PANTHER" id="PTHR43767:SF1">
    <property type="entry name" value="NONRIBOSOMAL PEPTIDE SYNTHASE PES1 (EUROFUNG)-RELATED"/>
    <property type="match status" value="1"/>
</dbReference>
<feature type="domain" description="AMP-dependent synthetase/ligase" evidence="2">
    <location>
        <begin position="36"/>
        <end position="424"/>
    </location>
</feature>
<dbReference type="CDD" id="cd05936">
    <property type="entry name" value="FC-FACS_FadD_like"/>
    <property type="match status" value="1"/>
</dbReference>
<dbReference type="PROSITE" id="PS00455">
    <property type="entry name" value="AMP_BINDING"/>
    <property type="match status" value="1"/>
</dbReference>
<dbReference type="SUPFAM" id="SSF56801">
    <property type="entry name" value="Acetyl-CoA synthetase-like"/>
    <property type="match status" value="1"/>
</dbReference>
<sequence length="569" mass="64351">MKAVKKTTEYPWFKSYPKTINWDMKFKEAPIHTILDETAAIFGDRPAIDFLGKKYTYKEVIEIVNRLTEGLQNLGVKKNTKVGLFLPNAPYYIFFYYAVLKAGGIVVNFSPLYADREIVNQIEDSETEIMVTLDLEMLYSKLYPMLAKTCLKKLIVCPLKDCLPFPKNILFPILKFKDVAKIKWDKHHVCFRDLVKNNGQPKPIMIDPSEDIALLQYTGGTTGIPKGAMLTHKNVYVNAQQAWSWFEAVQPGQERILAALPLFHVFAMTAVMNFGIITGSEIVMMFPRFHVDEAMKLIDKHKITFFPAVPTIYTMINHHPNVKKFNLSTLKACLSGGAGLPVEVKRQFEHLTGCKLIEAYGLSETSPAVTSNPMTGFNKAGSIGIPFPGTIVKIFDLKNKKKEVPLGTKGEICVIGPQVMKGYWHRKTETNDVLIGNIFHTGDVGYMDKDGYVFLVDRIKDLIITSGYNVYPRHVEEAIYLHKAVEEVTVIGVKDVKRGEIAKAFIKLKSGMTLTQSDLISFLKDKLSPIEMPKEIEFRATLPKTIIGKLSKKELVEEELQKAQKKNKR</sequence>
<dbReference type="InterPro" id="IPR020845">
    <property type="entry name" value="AMP-binding_CS"/>
</dbReference>
<keyword evidence="1" id="KW-1133">Transmembrane helix</keyword>
<dbReference type="InterPro" id="IPR000873">
    <property type="entry name" value="AMP-dep_synth/lig_dom"/>
</dbReference>
<dbReference type="Pfam" id="PF00501">
    <property type="entry name" value="AMP-binding"/>
    <property type="match status" value="1"/>
</dbReference>
<dbReference type="Proteomes" id="UP000237351">
    <property type="component" value="Chromosome"/>
</dbReference>
<proteinExistence type="predicted"/>
<keyword evidence="1" id="KW-0472">Membrane</keyword>
<dbReference type="InterPro" id="IPR050237">
    <property type="entry name" value="ATP-dep_AMP-bd_enzyme"/>
</dbReference>
<dbReference type="Gene3D" id="2.30.38.10">
    <property type="entry name" value="Luciferase, Domain 3"/>
    <property type="match status" value="1"/>
</dbReference>
<reference evidence="4 5" key="1">
    <citation type="submission" date="2014-06" db="EMBL/GenBank/DDBJ databases">
        <title>The genome of the endonuclear symbiont Nucleicultrix amoebiphila.</title>
        <authorList>
            <person name="Schulz F."/>
            <person name="Horn M."/>
        </authorList>
    </citation>
    <scope>NUCLEOTIDE SEQUENCE [LARGE SCALE GENOMIC DNA]</scope>
    <source>
        <strain evidence="4 5">FS5</strain>
    </source>
</reference>
<dbReference type="GO" id="GO:0016878">
    <property type="term" value="F:acid-thiol ligase activity"/>
    <property type="evidence" value="ECO:0007669"/>
    <property type="project" value="UniProtKB-ARBA"/>
</dbReference>
<feature type="transmembrane region" description="Helical" evidence="1">
    <location>
        <begin position="256"/>
        <end position="278"/>
    </location>
</feature>